<dbReference type="PANTHER" id="PTHR33221">
    <property type="entry name" value="WINGED HELIX-TURN-HELIX TRANSCRIPTIONAL REGULATOR, RRF2 FAMILY"/>
    <property type="match status" value="1"/>
</dbReference>
<dbReference type="EMBL" id="BMNB01000007">
    <property type="protein sequence ID" value="GGM34694.1"/>
    <property type="molecule type" value="Genomic_DNA"/>
</dbReference>
<sequence>MRLSQGVEWAIHTCLNLTWLGAERGVSTSRLAEFYQLPPAYLNKQLQSLVRAGILASTPGRRGGFSLARQPADISLLDVVVAIEGPDPLFRCEQILRAGPGGRPDVDYREVCLVSGAMRRADLAWRQELASRTLADLKADVERSFPATPDATRDRFAELHER</sequence>
<dbReference type="PANTHER" id="PTHR33221:SF13">
    <property type="entry name" value="TRANSCRIPTIONAL REGULATOR-RELATED"/>
    <property type="match status" value="1"/>
</dbReference>
<dbReference type="InterPro" id="IPR036388">
    <property type="entry name" value="WH-like_DNA-bd_sf"/>
</dbReference>
<protein>
    <submittedName>
        <fullName evidence="1">Rrf2 family transcriptional regulator</fullName>
    </submittedName>
</protein>
<organism evidence="1 2">
    <name type="scientific">Micromonospora sonchi</name>
    <dbReference type="NCBI Taxonomy" id="1763543"/>
    <lineage>
        <taxon>Bacteria</taxon>
        <taxon>Bacillati</taxon>
        <taxon>Actinomycetota</taxon>
        <taxon>Actinomycetes</taxon>
        <taxon>Micromonosporales</taxon>
        <taxon>Micromonosporaceae</taxon>
        <taxon>Micromonospora</taxon>
    </lineage>
</organism>
<dbReference type="InterPro" id="IPR000944">
    <property type="entry name" value="Tscrpt_reg_Rrf2"/>
</dbReference>
<dbReference type="Gene3D" id="1.10.10.10">
    <property type="entry name" value="Winged helix-like DNA-binding domain superfamily/Winged helix DNA-binding domain"/>
    <property type="match status" value="1"/>
</dbReference>
<dbReference type="SUPFAM" id="SSF46785">
    <property type="entry name" value="Winged helix' DNA-binding domain"/>
    <property type="match status" value="1"/>
</dbReference>
<comment type="caution">
    <text evidence="1">The sequence shown here is derived from an EMBL/GenBank/DDBJ whole genome shotgun (WGS) entry which is preliminary data.</text>
</comment>
<proteinExistence type="predicted"/>
<reference evidence="1" key="1">
    <citation type="journal article" date="2014" name="Int. J. Syst. Evol. Microbiol.">
        <title>Complete genome sequence of Corynebacterium casei LMG S-19264T (=DSM 44701T), isolated from a smear-ripened cheese.</title>
        <authorList>
            <consortium name="US DOE Joint Genome Institute (JGI-PGF)"/>
            <person name="Walter F."/>
            <person name="Albersmeier A."/>
            <person name="Kalinowski J."/>
            <person name="Ruckert C."/>
        </authorList>
    </citation>
    <scope>NUCLEOTIDE SEQUENCE</scope>
    <source>
        <strain evidence="1">CGMCC 4.7312</strain>
    </source>
</reference>
<evidence type="ECO:0000313" key="2">
    <source>
        <dbReference type="Proteomes" id="UP000608890"/>
    </source>
</evidence>
<dbReference type="GO" id="GO:0003700">
    <property type="term" value="F:DNA-binding transcription factor activity"/>
    <property type="evidence" value="ECO:0007669"/>
    <property type="project" value="TreeGrafter"/>
</dbReference>
<dbReference type="PROSITE" id="PS01332">
    <property type="entry name" value="HTH_RRF2_1"/>
    <property type="match status" value="1"/>
</dbReference>
<accession>A0A917WW98</accession>
<dbReference type="GO" id="GO:0005829">
    <property type="term" value="C:cytosol"/>
    <property type="evidence" value="ECO:0007669"/>
    <property type="project" value="TreeGrafter"/>
</dbReference>
<gene>
    <name evidence="1" type="ORF">GCM10011608_18940</name>
</gene>
<dbReference type="Proteomes" id="UP000608890">
    <property type="component" value="Unassembled WGS sequence"/>
</dbReference>
<dbReference type="Pfam" id="PF02082">
    <property type="entry name" value="Rrf2"/>
    <property type="match status" value="1"/>
</dbReference>
<dbReference type="RefSeq" id="WP_189042640.1">
    <property type="nucleotide sequence ID" value="NZ_BMNB01000007.1"/>
</dbReference>
<reference evidence="1" key="2">
    <citation type="submission" date="2020-09" db="EMBL/GenBank/DDBJ databases">
        <authorList>
            <person name="Sun Q."/>
            <person name="Zhou Y."/>
        </authorList>
    </citation>
    <scope>NUCLEOTIDE SEQUENCE</scope>
    <source>
        <strain evidence="1">CGMCC 4.7312</strain>
    </source>
</reference>
<dbReference type="InterPro" id="IPR030489">
    <property type="entry name" value="TR_Rrf2-type_CS"/>
</dbReference>
<evidence type="ECO:0000313" key="1">
    <source>
        <dbReference type="EMBL" id="GGM34694.1"/>
    </source>
</evidence>
<dbReference type="NCBIfam" id="TIGR00738">
    <property type="entry name" value="rrf2_super"/>
    <property type="match status" value="1"/>
</dbReference>
<name>A0A917WW98_9ACTN</name>
<dbReference type="AlphaFoldDB" id="A0A917WW98"/>
<dbReference type="PROSITE" id="PS51197">
    <property type="entry name" value="HTH_RRF2_2"/>
    <property type="match status" value="1"/>
</dbReference>
<keyword evidence="2" id="KW-1185">Reference proteome</keyword>
<dbReference type="InterPro" id="IPR036390">
    <property type="entry name" value="WH_DNA-bd_sf"/>
</dbReference>